<feature type="domain" description="DUF6916" evidence="1">
    <location>
        <begin position="2"/>
        <end position="85"/>
    </location>
</feature>
<dbReference type="RefSeq" id="WP_094453300.1">
    <property type="nucleotide sequence ID" value="NZ_NOXU01000017.1"/>
</dbReference>
<dbReference type="OrthoDB" id="8926597at2"/>
<evidence type="ECO:0000313" key="3">
    <source>
        <dbReference type="Proteomes" id="UP000216998"/>
    </source>
</evidence>
<name>A0A255Z8F8_9PROT</name>
<dbReference type="AlphaFoldDB" id="A0A255Z8F8"/>
<protein>
    <recommendedName>
        <fullName evidence="1">DUF6916 domain-containing protein</fullName>
    </recommendedName>
</protein>
<evidence type="ECO:0000313" key="2">
    <source>
        <dbReference type="EMBL" id="OYQ37184.1"/>
    </source>
</evidence>
<comment type="caution">
    <text evidence="2">The sequence shown here is derived from an EMBL/GenBank/DDBJ whole genome shotgun (WGS) entry which is preliminary data.</text>
</comment>
<dbReference type="InterPro" id="IPR054209">
    <property type="entry name" value="DUF6916"/>
</dbReference>
<evidence type="ECO:0000259" key="1">
    <source>
        <dbReference type="Pfam" id="PF21880"/>
    </source>
</evidence>
<accession>A0A255Z8F8</accession>
<dbReference type="Proteomes" id="UP000216998">
    <property type="component" value="Unassembled WGS sequence"/>
</dbReference>
<dbReference type="Pfam" id="PF21880">
    <property type="entry name" value="DUF6916"/>
    <property type="match status" value="1"/>
</dbReference>
<proteinExistence type="predicted"/>
<sequence length="98" mass="10833">MLTFEQAKPLEGEVLTVVTPAGPFPLTVERVYVRERQVPMPPPFKPVFYIIMRGPPGVVFPQSCYRVEHASFGALDLGVGPIEHDVVTDTYIYSLGIG</sequence>
<keyword evidence="3" id="KW-1185">Reference proteome</keyword>
<dbReference type="EMBL" id="NOXU01000017">
    <property type="protein sequence ID" value="OYQ37184.1"/>
    <property type="molecule type" value="Genomic_DNA"/>
</dbReference>
<gene>
    <name evidence="2" type="ORF">CHU95_02220</name>
</gene>
<reference evidence="2 3" key="1">
    <citation type="submission" date="2017-07" db="EMBL/GenBank/DDBJ databases">
        <title>Niveispirillum cyanobacteriorum sp. nov., isolated from cyanobacterial aggregates in a eutrophic lake.</title>
        <authorList>
            <person name="Cai H."/>
        </authorList>
    </citation>
    <scope>NUCLEOTIDE SEQUENCE [LARGE SCALE GENOMIC DNA]</scope>
    <source>
        <strain evidence="3">TH1-14</strain>
    </source>
</reference>
<organism evidence="2 3">
    <name type="scientific">Niveispirillum lacus</name>
    <dbReference type="NCBI Taxonomy" id="1981099"/>
    <lineage>
        <taxon>Bacteria</taxon>
        <taxon>Pseudomonadati</taxon>
        <taxon>Pseudomonadota</taxon>
        <taxon>Alphaproteobacteria</taxon>
        <taxon>Rhodospirillales</taxon>
        <taxon>Azospirillaceae</taxon>
        <taxon>Niveispirillum</taxon>
    </lineage>
</organism>